<evidence type="ECO:0000313" key="2">
    <source>
        <dbReference type="EMBL" id="QEC63712.1"/>
    </source>
</evidence>
<organism evidence="2 3">
    <name type="scientific">Mucilaginibacter ginsenosidivorans</name>
    <dbReference type="NCBI Taxonomy" id="398053"/>
    <lineage>
        <taxon>Bacteria</taxon>
        <taxon>Pseudomonadati</taxon>
        <taxon>Bacteroidota</taxon>
        <taxon>Sphingobacteriia</taxon>
        <taxon>Sphingobacteriales</taxon>
        <taxon>Sphingobacteriaceae</taxon>
        <taxon>Mucilaginibacter</taxon>
    </lineage>
</organism>
<protein>
    <submittedName>
        <fullName evidence="2">DUF4255 domain-containing protein</fullName>
    </submittedName>
</protein>
<gene>
    <name evidence="2" type="ORF">FRZ54_14395</name>
</gene>
<dbReference type="InterPro" id="IPR025351">
    <property type="entry name" value="Pvc16_N"/>
</dbReference>
<accession>A0A5B8UXN3</accession>
<sequence length="191" mass="21945">MLDVAMKFLRDFLNQEITSPANPVVLGNITKDTDIEKDKIHLSLLNIEEEKILKEVNHNRRVNPGDDFYSTVNPEIRLNLYVLVTYQYDGKNYEEALKQLANVVTVLQGKYVFTKPDFIKPAYEPLQQIVVDLYSQTIEQNSNMWQALGEKLSPCLLYKIRVIAIQANRVLDTSGEVRAVGIDVIQKKFEN</sequence>
<evidence type="ECO:0000313" key="3">
    <source>
        <dbReference type="Proteomes" id="UP000321479"/>
    </source>
</evidence>
<evidence type="ECO:0000259" key="1">
    <source>
        <dbReference type="Pfam" id="PF14065"/>
    </source>
</evidence>
<dbReference type="Proteomes" id="UP000321479">
    <property type="component" value="Chromosome"/>
</dbReference>
<name>A0A5B8UXN3_9SPHI</name>
<reference evidence="2 3" key="1">
    <citation type="journal article" date="2017" name="Curr. Microbiol.">
        <title>Mucilaginibacter ginsenosidivorans sp. nov., Isolated from Soil of Ginseng Field.</title>
        <authorList>
            <person name="Kim M.M."/>
            <person name="Siddiqi M.Z."/>
            <person name="Im W.T."/>
        </authorList>
    </citation>
    <scope>NUCLEOTIDE SEQUENCE [LARGE SCALE GENOMIC DNA]</scope>
    <source>
        <strain evidence="2 3">Gsoil 3017</strain>
    </source>
</reference>
<dbReference type="RefSeq" id="WP_147032286.1">
    <property type="nucleotide sequence ID" value="NZ_CP042436.1"/>
</dbReference>
<dbReference type="KEGG" id="mgin:FRZ54_14395"/>
<dbReference type="OrthoDB" id="7560784at2"/>
<keyword evidence="3" id="KW-1185">Reference proteome</keyword>
<dbReference type="Pfam" id="PF14065">
    <property type="entry name" value="Pvc16_N"/>
    <property type="match status" value="1"/>
</dbReference>
<proteinExistence type="predicted"/>
<feature type="domain" description="Pvc16 N-terminal" evidence="1">
    <location>
        <begin position="8"/>
        <end position="173"/>
    </location>
</feature>
<dbReference type="AlphaFoldDB" id="A0A5B8UXN3"/>
<dbReference type="EMBL" id="CP042436">
    <property type="protein sequence ID" value="QEC63712.1"/>
    <property type="molecule type" value="Genomic_DNA"/>
</dbReference>